<feature type="binding site" evidence="13">
    <location>
        <position position="97"/>
    </location>
    <ligand>
        <name>NADPH</name>
        <dbReference type="ChEBI" id="CHEBI:57783"/>
    </ligand>
</feature>
<evidence type="ECO:0000256" key="4">
    <source>
        <dbReference type="ARBA" id="ARBA00013213"/>
    </source>
</evidence>
<evidence type="ECO:0000256" key="12">
    <source>
        <dbReference type="PIRSR" id="PIRSR000098-1"/>
    </source>
</evidence>
<feature type="binding site" evidence="13">
    <location>
        <position position="181"/>
    </location>
    <ligand>
        <name>L-homoserine</name>
        <dbReference type="ChEBI" id="CHEBI:57476"/>
    </ligand>
</feature>
<dbReference type="Pfam" id="PF03447">
    <property type="entry name" value="NAD_binding_3"/>
    <property type="match status" value="1"/>
</dbReference>
<dbReference type="SUPFAM" id="SSF51735">
    <property type="entry name" value="NAD(P)-binding Rossmann-fold domains"/>
    <property type="match status" value="1"/>
</dbReference>
<dbReference type="GO" id="GO:0004412">
    <property type="term" value="F:homoserine dehydrogenase activity"/>
    <property type="evidence" value="ECO:0007669"/>
    <property type="project" value="UniProtKB-EC"/>
</dbReference>
<feature type="active site" description="Proton donor" evidence="12">
    <location>
        <position position="196"/>
    </location>
</feature>
<evidence type="ECO:0000313" key="17">
    <source>
        <dbReference type="Proteomes" id="UP000319023"/>
    </source>
</evidence>
<feature type="domain" description="ACT" evidence="15">
    <location>
        <begin position="339"/>
        <end position="417"/>
    </location>
</feature>
<protein>
    <recommendedName>
        <fullName evidence="5">Homoserine dehydrogenase</fullName>
        <ecNumber evidence="4">1.1.1.3</ecNumber>
    </recommendedName>
</protein>
<dbReference type="Gene3D" id="3.40.50.720">
    <property type="entry name" value="NAD(P)-binding Rossmann-like Domain"/>
    <property type="match status" value="1"/>
</dbReference>
<evidence type="ECO:0000256" key="3">
    <source>
        <dbReference type="ARBA" id="ARBA00006753"/>
    </source>
</evidence>
<dbReference type="UniPathway" id="UPA00050">
    <property type="reaction ID" value="UER00063"/>
</dbReference>
<evidence type="ECO:0000256" key="5">
    <source>
        <dbReference type="ARBA" id="ARBA00013376"/>
    </source>
</evidence>
<dbReference type="CDD" id="cd04881">
    <property type="entry name" value="ACT_HSDH-Hom"/>
    <property type="match status" value="1"/>
</dbReference>
<dbReference type="PROSITE" id="PS51671">
    <property type="entry name" value="ACT"/>
    <property type="match status" value="1"/>
</dbReference>
<dbReference type="GO" id="GO:0009088">
    <property type="term" value="P:threonine biosynthetic process"/>
    <property type="evidence" value="ECO:0007669"/>
    <property type="project" value="UniProtKB-UniPathway"/>
</dbReference>
<evidence type="ECO:0000256" key="11">
    <source>
        <dbReference type="ARBA" id="ARBA00049031"/>
    </source>
</evidence>
<dbReference type="EMBL" id="SHBN01000018">
    <property type="protein sequence ID" value="RZO12040.1"/>
    <property type="molecule type" value="Genomic_DNA"/>
</dbReference>
<comment type="catalytic activity">
    <reaction evidence="11">
        <text>L-homoserine + NAD(+) = L-aspartate 4-semialdehyde + NADH + H(+)</text>
        <dbReference type="Rhea" id="RHEA:15757"/>
        <dbReference type="ChEBI" id="CHEBI:15378"/>
        <dbReference type="ChEBI" id="CHEBI:57476"/>
        <dbReference type="ChEBI" id="CHEBI:57540"/>
        <dbReference type="ChEBI" id="CHEBI:57945"/>
        <dbReference type="ChEBI" id="CHEBI:537519"/>
        <dbReference type="EC" id="1.1.1.3"/>
    </reaction>
    <physiologicalReaction direction="right-to-left" evidence="11">
        <dbReference type="Rhea" id="RHEA:15759"/>
    </physiologicalReaction>
</comment>
<sequence>MAKLKIGICGWGNVATGLYEQLVNGDEIYADWEICCIGARRDNPKCNPGSTKILRDIFEVVEEDIDVLVELIGGVETAKDLITRALCSGKHVVTANKAVIFEHGEELINLAKKNNVELLFESAVCAGTPAIKMFSNDLTANKISKVAGMLNGTTNFILSNMEEGASYESVLQEAQEKGYAEPDPSLDVNGTDAAHKIGILAALAFNSGLPAPSFYVEGIEDIQSQDFTYANDFHLTVKHLAVAKLNDEGIELRSHPVMLSKDSSLAGLKGVRNGIQFDTNLLGEFHVAGSGAGRESTASGLISDIFALSRSNGSSPMRYPDFSKKPNLLNFDDLVFKYYVYLEVKDEPGVLALISKIFADQSIGFDKVIQKDQLGNGNVPVVIFTDPIVENEMQTALKDLKNNPVILSSKIIRIEDL</sequence>
<name>A0A520LSR8_9GAMM</name>
<evidence type="ECO:0000256" key="13">
    <source>
        <dbReference type="PIRSR" id="PIRSR000098-2"/>
    </source>
</evidence>
<dbReference type="Gene3D" id="3.30.70.260">
    <property type="match status" value="1"/>
</dbReference>
<comment type="pathway">
    <text evidence="2">Amino-acid biosynthesis; L-methionine biosynthesis via de novo pathway; L-homoserine from L-aspartate: step 3/3.</text>
</comment>
<proteinExistence type="inferred from homology"/>
<keyword evidence="10" id="KW-0486">Methionine biosynthesis</keyword>
<dbReference type="InterPro" id="IPR002912">
    <property type="entry name" value="ACT_dom"/>
</dbReference>
<dbReference type="SUPFAM" id="SSF55347">
    <property type="entry name" value="Glyceraldehyde-3-phosphate dehydrogenase-like, C-terminal domain"/>
    <property type="match status" value="1"/>
</dbReference>
<accession>A0A520LSR8</accession>
<comment type="similarity">
    <text evidence="3 14">Belongs to the homoserine dehydrogenase family.</text>
</comment>
<dbReference type="PROSITE" id="PS01042">
    <property type="entry name" value="HOMOSER_DHGENASE"/>
    <property type="match status" value="1"/>
</dbReference>
<dbReference type="InterPro" id="IPR005106">
    <property type="entry name" value="Asp/hSer_DH_NAD-bd"/>
</dbReference>
<dbReference type="GO" id="GO:0009086">
    <property type="term" value="P:methionine biosynthetic process"/>
    <property type="evidence" value="ECO:0007669"/>
    <property type="project" value="UniProtKB-KW"/>
</dbReference>
<evidence type="ECO:0000256" key="8">
    <source>
        <dbReference type="ARBA" id="ARBA00022857"/>
    </source>
</evidence>
<dbReference type="PANTHER" id="PTHR43331:SF1">
    <property type="entry name" value="HOMOSERINE DEHYDROGENASE"/>
    <property type="match status" value="1"/>
</dbReference>
<comment type="caution">
    <text evidence="16">The sequence shown here is derived from an EMBL/GenBank/DDBJ whole genome shotgun (WGS) entry which is preliminary data.</text>
</comment>
<evidence type="ECO:0000256" key="1">
    <source>
        <dbReference type="ARBA" id="ARBA00005056"/>
    </source>
</evidence>
<keyword evidence="7" id="KW-0791">Threonine biosynthesis</keyword>
<evidence type="ECO:0000256" key="14">
    <source>
        <dbReference type="RuleBase" id="RU004171"/>
    </source>
</evidence>
<dbReference type="SUPFAM" id="SSF55021">
    <property type="entry name" value="ACT-like"/>
    <property type="match status" value="1"/>
</dbReference>
<dbReference type="Proteomes" id="UP000319023">
    <property type="component" value="Unassembled WGS sequence"/>
</dbReference>
<evidence type="ECO:0000256" key="7">
    <source>
        <dbReference type="ARBA" id="ARBA00022697"/>
    </source>
</evidence>
<dbReference type="PIRSF" id="PIRSF000098">
    <property type="entry name" value="Homoser_dehydrog"/>
    <property type="match status" value="1"/>
</dbReference>
<dbReference type="InterPro" id="IPR036291">
    <property type="entry name" value="NAD(P)-bd_dom_sf"/>
</dbReference>
<evidence type="ECO:0000256" key="10">
    <source>
        <dbReference type="ARBA" id="ARBA00023167"/>
    </source>
</evidence>
<keyword evidence="9 16" id="KW-0560">Oxidoreductase</keyword>
<dbReference type="InterPro" id="IPR001342">
    <property type="entry name" value="HDH_cat"/>
</dbReference>
<keyword evidence="6" id="KW-0028">Amino-acid biosynthesis</keyword>
<dbReference type="UniPathway" id="UPA00051">
    <property type="reaction ID" value="UER00465"/>
</dbReference>
<dbReference type="InterPro" id="IPR016204">
    <property type="entry name" value="HDH"/>
</dbReference>
<dbReference type="FunFam" id="3.30.360.10:FF:000005">
    <property type="entry name" value="Homoserine dehydrogenase"/>
    <property type="match status" value="1"/>
</dbReference>
<evidence type="ECO:0000259" key="15">
    <source>
        <dbReference type="PROSITE" id="PS51671"/>
    </source>
</evidence>
<comment type="pathway">
    <text evidence="1">Amino-acid biosynthesis; L-threonine biosynthesis; L-threonine from L-aspartate: step 3/5.</text>
</comment>
<dbReference type="InterPro" id="IPR045865">
    <property type="entry name" value="ACT-like_dom_sf"/>
</dbReference>
<reference evidence="16 17" key="1">
    <citation type="submission" date="2019-02" db="EMBL/GenBank/DDBJ databases">
        <title>Prokaryotic population dynamics and viral predation in marine succession experiment using metagenomics: the confinement effect.</title>
        <authorList>
            <person name="Haro-Moreno J.M."/>
            <person name="Rodriguez-Valera F."/>
            <person name="Lopez-Perez M."/>
        </authorList>
    </citation>
    <scope>NUCLEOTIDE SEQUENCE [LARGE SCALE GENOMIC DNA]</scope>
    <source>
        <strain evidence="16">MED-G168</strain>
    </source>
</reference>
<dbReference type="Pfam" id="PF00742">
    <property type="entry name" value="Homoserine_dh"/>
    <property type="match status" value="1"/>
</dbReference>
<dbReference type="PANTHER" id="PTHR43331">
    <property type="entry name" value="HOMOSERINE DEHYDROGENASE"/>
    <property type="match status" value="1"/>
</dbReference>
<dbReference type="AlphaFoldDB" id="A0A520LSR8"/>
<evidence type="ECO:0000256" key="2">
    <source>
        <dbReference type="ARBA" id="ARBA00005062"/>
    </source>
</evidence>
<dbReference type="NCBIfam" id="NF004976">
    <property type="entry name" value="PRK06349.1"/>
    <property type="match status" value="1"/>
</dbReference>
<keyword evidence="8 13" id="KW-0521">NADP</keyword>
<gene>
    <name evidence="16" type="ORF">EVB01_01355</name>
</gene>
<dbReference type="InterPro" id="IPR019811">
    <property type="entry name" value="HDH_CS"/>
</dbReference>
<evidence type="ECO:0000256" key="9">
    <source>
        <dbReference type="ARBA" id="ARBA00023002"/>
    </source>
</evidence>
<evidence type="ECO:0000313" key="16">
    <source>
        <dbReference type="EMBL" id="RZO12040.1"/>
    </source>
</evidence>
<organism evidence="16 17">
    <name type="scientific">SAR86 cluster bacterium</name>
    <dbReference type="NCBI Taxonomy" id="2030880"/>
    <lineage>
        <taxon>Bacteria</taxon>
        <taxon>Pseudomonadati</taxon>
        <taxon>Pseudomonadota</taxon>
        <taxon>Gammaproteobacteria</taxon>
        <taxon>SAR86 cluster</taxon>
    </lineage>
</organism>
<dbReference type="Gene3D" id="3.30.360.10">
    <property type="entry name" value="Dihydrodipicolinate Reductase, domain 2"/>
    <property type="match status" value="1"/>
</dbReference>
<evidence type="ECO:0000256" key="6">
    <source>
        <dbReference type="ARBA" id="ARBA00022605"/>
    </source>
</evidence>
<dbReference type="EC" id="1.1.1.3" evidence="4"/>
<dbReference type="GO" id="GO:0050661">
    <property type="term" value="F:NADP binding"/>
    <property type="evidence" value="ECO:0007669"/>
    <property type="project" value="InterPro"/>
</dbReference>